<accession>A0A915D3I1</accession>
<name>A0A915D3I1_9BILA</name>
<organism evidence="1 2">
    <name type="scientific">Ditylenchus dipsaci</name>
    <dbReference type="NCBI Taxonomy" id="166011"/>
    <lineage>
        <taxon>Eukaryota</taxon>
        <taxon>Metazoa</taxon>
        <taxon>Ecdysozoa</taxon>
        <taxon>Nematoda</taxon>
        <taxon>Chromadorea</taxon>
        <taxon>Rhabditida</taxon>
        <taxon>Tylenchina</taxon>
        <taxon>Tylenchomorpha</taxon>
        <taxon>Sphaerularioidea</taxon>
        <taxon>Anguinidae</taxon>
        <taxon>Anguininae</taxon>
        <taxon>Ditylenchus</taxon>
    </lineage>
</organism>
<dbReference type="Proteomes" id="UP000887574">
    <property type="component" value="Unplaced"/>
</dbReference>
<evidence type="ECO:0000313" key="2">
    <source>
        <dbReference type="WBParaSite" id="jg15458"/>
    </source>
</evidence>
<protein>
    <submittedName>
        <fullName evidence="2">Uncharacterized protein</fullName>
    </submittedName>
</protein>
<evidence type="ECO:0000313" key="1">
    <source>
        <dbReference type="Proteomes" id="UP000887574"/>
    </source>
</evidence>
<proteinExistence type="predicted"/>
<dbReference type="AlphaFoldDB" id="A0A915D3I1"/>
<sequence>MIKEADGNLDSIELVLGLPLGWGEGQDLRKIFVPNPRELNLRLPSGSEMGVNEQWLPGGRLPTEHPEAIIDRIPRGKYIERWPDNTQFVVPNSVFEKIVKEADGNLDSIELALGLPLGWGEGQDLRKIFVPNPRELNLRLPSGSEMGVNEQWLPGGRLPTGHPEAIIDRIPRGKYIETKLILNNKSAVTNDLTTKFDPIKLRYHYMFLGQRGPEEYGCVKGHTLNIYDLTQQIYGRKNTWFLLPKQKKNNQPKNSRTVFIEDFNIIKLIDLKKCDRDVFEKEVTALRQIQSPFVARLKHAFLNGSKCLKWGEMPEMGRNADISSSVRHHQ</sequence>
<keyword evidence="1" id="KW-1185">Reference proteome</keyword>
<dbReference type="WBParaSite" id="jg15458">
    <property type="protein sequence ID" value="jg15458"/>
    <property type="gene ID" value="jg15458"/>
</dbReference>
<reference evidence="2" key="1">
    <citation type="submission" date="2022-11" db="UniProtKB">
        <authorList>
            <consortium name="WormBaseParasite"/>
        </authorList>
    </citation>
    <scope>IDENTIFICATION</scope>
</reference>